<sequence>MSSFRSQYTDPELLQRLQPKHTSRIPTKSTGIEQNKQSKTLQHVSKLAKRASRSITPTESSSRSTSRPPTQVAAAAPSNIPARRLSATPSAAATPAPTSMRTPSLVSGSSASTFDSPRSTALRRKQSGAIDRYAAQKRNGPDMIDGESLSRAGEVMVSRTPFDDSVLGISLPPTFSYGQRHAQNDYAHDYYDHHALSREFTPPVPGYAQSATPSTRYTDSPFSHVPTPSSTSSYSPGIMATSGPGPRSQTMSSPAKSYPPVSQRPSIDKGPKSGLAPVRESSTSSSNSTVKVGARQHVAKKESAPKSNVPPQVAKTSTLAKKPSRRKLTKEQLPTPASKRPLQAPPELAHLNVDPPKQKLNLQKPLPPPRPSRDGTSDLPDLSRPSPVVQSDLPRLYTTYHKRTPSQETPVSASSPRSKSRFGFSSRTPSRNESPRIDSAISPPPSARRFHRGPTPDAAAREGVAPSRKDSPAVGPGPSPSKSPRFGIFSRKPKAEAKIVEKPVRRPSKGPAAGTGHEGYGRFSGRGRNGSTGSSTGFRSPSADSTTSNAPRPSNVASSRKSSRGSKDAAELDDFLRERLEPKVLRGSGSTFNTGSSSDFHGASLYPASSKTSSLESYPQPRLLPSAMQSSDSVFSSRRPVLARNNTSESSGDDLGFQQPTIAARRSLTRLSQTDSKSPVRMPAPINTSLPSSTTAYLDSNDVETAWPQTDSSMPTFEDPFRGKEGLWLRSPPQEPIAKQSRKWNFFQRSKGKAKAVDPPTMLELPQRSPQRAVAHYAMPDSQDPLNLDEVRRLVLDNETSQDESASESNRFSKIVPYEGRHLSLLPSPPSPGFSSDSYFKARPLLPRISVQRQDSAETPEVLDAQTALPYQAAHVVDIAQSPIQGHISSLAVPSDPSPVLRPAMGTPEPDSSSNATPDLGNDSPRQPRLSPIGRIPAVVSRRDRDRKLSDHSFSRPFARHQPRPTVKPPGSVYNQIREMASPIEAGSQPVSSTSTRSDFNSTEIKSSNNTNPASTSTSRTSMDVHNQNEFFVFPPRKNSEQSYQSGSTSSGYPSWMNALYPPPQQHEDVWDEYDDFMDEHVPLRKVKAKKTLGAPFQYPGVVHGDSIPSLVPPGQPPTSELPIPPGSEVTSTVLSVPQQISRFLQPSLTPMTPDTLSALIGGYGGRSTSTLFVSNRDSSQTEARVSTQQPLRSSFGSMHGSVMSSRHSKGSRHSRSASLPEARHSQASTAILIRQEQDVQLSDIVEVPGELSPSARLRQSALMTSKWLSFGRVLFSPAHNELQFVNEPRVLVLDGLSSDWSFYVALSYPEATVYNMGASLSASPSLSWPESDGPPPPNHRQIPLTSIASSFPFPKGFFTAVVLRYPIATTEASYAACISECKRVLRPGGHLEVAVLDLDLVNMGSKARKAVRGLKTRMQQHDREVCLQNLSDVLVRLIGRRGFESVQRCVVGVPTAGRIPRSQDLSSSGSGSSAMSKRHINARRGSDNDFSFSNLLVGNYGSQYEPGKNNDESITKMVAKVGRWWYSTCYEKALLPTDRSIWNESGLVRECEKQGTSFRLLICHAQKPLQTRRRTVSV</sequence>
<feature type="compositionally biased region" description="Low complexity" evidence="1">
    <location>
        <begin position="1007"/>
        <end position="1022"/>
    </location>
</feature>
<dbReference type="OrthoDB" id="5382952at2759"/>
<dbReference type="Proteomes" id="UP000660729">
    <property type="component" value="Unassembled WGS sequence"/>
</dbReference>
<dbReference type="InterPro" id="IPR029063">
    <property type="entry name" value="SAM-dependent_MTases_sf"/>
</dbReference>
<evidence type="ECO:0000256" key="1">
    <source>
        <dbReference type="SAM" id="MobiDB-lite"/>
    </source>
</evidence>
<feature type="compositionally biased region" description="Polar residues" evidence="1">
    <location>
        <begin position="543"/>
        <end position="560"/>
    </location>
</feature>
<feature type="compositionally biased region" description="Low complexity" evidence="1">
    <location>
        <begin position="531"/>
        <end position="542"/>
    </location>
</feature>
<feature type="compositionally biased region" description="Low complexity" evidence="1">
    <location>
        <begin position="220"/>
        <end position="236"/>
    </location>
</feature>
<feature type="compositionally biased region" description="Polar residues" evidence="1">
    <location>
        <begin position="607"/>
        <end position="617"/>
    </location>
</feature>
<gene>
    <name evidence="2" type="ORF">HII31_13519</name>
</gene>
<dbReference type="Gene3D" id="3.40.50.150">
    <property type="entry name" value="Vaccinia Virus protein VP39"/>
    <property type="match status" value="1"/>
</dbReference>
<feature type="compositionally biased region" description="Polar residues" evidence="1">
    <location>
        <begin position="24"/>
        <end position="43"/>
    </location>
</feature>
<feature type="compositionally biased region" description="Polar residues" evidence="1">
    <location>
        <begin position="105"/>
        <end position="119"/>
    </location>
</feature>
<feature type="compositionally biased region" description="Low complexity" evidence="1">
    <location>
        <begin position="587"/>
        <end position="598"/>
    </location>
</feature>
<keyword evidence="3" id="KW-1185">Reference proteome</keyword>
<protein>
    <recommendedName>
        <fullName evidence="4">Methyltransferase type 11 domain-containing protein</fullName>
    </recommendedName>
</protein>
<feature type="compositionally biased region" description="Polar residues" evidence="1">
    <location>
        <begin position="209"/>
        <end position="218"/>
    </location>
</feature>
<dbReference type="EMBL" id="JABCIY010000342">
    <property type="protein sequence ID" value="KAF7185244.1"/>
    <property type="molecule type" value="Genomic_DNA"/>
</dbReference>
<feature type="region of interest" description="Disordered" evidence="1">
    <location>
        <begin position="1175"/>
        <end position="1225"/>
    </location>
</feature>
<feature type="region of interest" description="Disordered" evidence="1">
    <location>
        <begin position="1"/>
        <end position="147"/>
    </location>
</feature>
<name>A0A8H6R4X7_9PEZI</name>
<feature type="compositionally biased region" description="Basic and acidic residues" evidence="1">
    <location>
        <begin position="493"/>
        <end position="504"/>
    </location>
</feature>
<feature type="compositionally biased region" description="Polar residues" evidence="1">
    <location>
        <begin position="686"/>
        <end position="695"/>
    </location>
</feature>
<feature type="compositionally biased region" description="Basic residues" evidence="1">
    <location>
        <begin position="1207"/>
        <end position="1216"/>
    </location>
</feature>
<feature type="compositionally biased region" description="Polar residues" evidence="1">
    <location>
        <begin position="1175"/>
        <end position="1197"/>
    </location>
</feature>
<evidence type="ECO:0000313" key="2">
    <source>
        <dbReference type="EMBL" id="KAF7185244.1"/>
    </source>
</evidence>
<organism evidence="2 3">
    <name type="scientific">Pseudocercospora fuligena</name>
    <dbReference type="NCBI Taxonomy" id="685502"/>
    <lineage>
        <taxon>Eukaryota</taxon>
        <taxon>Fungi</taxon>
        <taxon>Dikarya</taxon>
        <taxon>Ascomycota</taxon>
        <taxon>Pezizomycotina</taxon>
        <taxon>Dothideomycetes</taxon>
        <taxon>Dothideomycetidae</taxon>
        <taxon>Mycosphaerellales</taxon>
        <taxon>Mycosphaerellaceae</taxon>
        <taxon>Pseudocercospora</taxon>
    </lineage>
</organism>
<feature type="region of interest" description="Disordered" evidence="1">
    <location>
        <begin position="889"/>
        <end position="1024"/>
    </location>
</feature>
<feature type="compositionally biased region" description="Polar residues" evidence="1">
    <location>
        <begin position="627"/>
        <end position="636"/>
    </location>
</feature>
<evidence type="ECO:0008006" key="4">
    <source>
        <dbReference type="Google" id="ProtNLM"/>
    </source>
</evidence>
<feature type="region of interest" description="Disordered" evidence="1">
    <location>
        <begin position="201"/>
        <end position="695"/>
    </location>
</feature>
<evidence type="ECO:0000313" key="3">
    <source>
        <dbReference type="Proteomes" id="UP000660729"/>
    </source>
</evidence>
<feature type="compositionally biased region" description="Low complexity" evidence="1">
    <location>
        <begin position="81"/>
        <end position="104"/>
    </location>
</feature>
<comment type="caution">
    <text evidence="2">The sequence shown here is derived from an EMBL/GenBank/DDBJ whole genome shotgun (WGS) entry which is preliminary data.</text>
</comment>
<reference evidence="2" key="1">
    <citation type="submission" date="2020-04" db="EMBL/GenBank/DDBJ databases">
        <title>Draft genome resource of the tomato pathogen Pseudocercospora fuligena.</title>
        <authorList>
            <person name="Zaccaron A."/>
        </authorList>
    </citation>
    <scope>NUCLEOTIDE SEQUENCE</scope>
    <source>
        <strain evidence="2">PF001</strain>
    </source>
</reference>
<feature type="compositionally biased region" description="Basic and acidic residues" evidence="1">
    <location>
        <begin position="565"/>
        <end position="584"/>
    </location>
</feature>
<dbReference type="SUPFAM" id="SSF53335">
    <property type="entry name" value="S-adenosyl-L-methionine-dependent methyltransferases"/>
    <property type="match status" value="1"/>
</dbReference>
<feature type="compositionally biased region" description="Gly residues" evidence="1">
    <location>
        <begin position="516"/>
        <end position="530"/>
    </location>
</feature>
<proteinExistence type="predicted"/>
<feature type="compositionally biased region" description="Polar residues" evidence="1">
    <location>
        <begin position="406"/>
        <end position="432"/>
    </location>
</feature>
<feature type="compositionally biased region" description="Low complexity" evidence="1">
    <location>
        <begin position="53"/>
        <end position="70"/>
    </location>
</feature>
<accession>A0A8H6R4X7</accession>
<feature type="compositionally biased region" description="Polar residues" evidence="1">
    <location>
        <begin position="305"/>
        <end position="319"/>
    </location>
</feature>
<feature type="compositionally biased region" description="Polar residues" evidence="1">
    <location>
        <begin position="989"/>
        <end position="1006"/>
    </location>
</feature>
<feature type="compositionally biased region" description="Basic and acidic residues" evidence="1">
    <location>
        <begin position="941"/>
        <end position="954"/>
    </location>
</feature>